<dbReference type="Pfam" id="PF00583">
    <property type="entry name" value="Acetyltransf_1"/>
    <property type="match status" value="2"/>
</dbReference>
<accession>A0ABV1URV6</accession>
<reference evidence="4 5" key="1">
    <citation type="submission" date="2024-06" db="EMBL/GenBank/DDBJ databases">
        <title>The Natural Products Discovery Center: Release of the First 8490 Sequenced Strains for Exploring Actinobacteria Biosynthetic Diversity.</title>
        <authorList>
            <person name="Kalkreuter E."/>
            <person name="Kautsar S.A."/>
            <person name="Yang D."/>
            <person name="Bader C.D."/>
            <person name="Teijaro C.N."/>
            <person name="Fluegel L."/>
            <person name="Davis C.M."/>
            <person name="Simpson J.R."/>
            <person name="Lauterbach L."/>
            <person name="Steele A.D."/>
            <person name="Gui C."/>
            <person name="Meng S."/>
            <person name="Li G."/>
            <person name="Viehrig K."/>
            <person name="Ye F."/>
            <person name="Su P."/>
            <person name="Kiefer A.F."/>
            <person name="Nichols A."/>
            <person name="Cepeda A.J."/>
            <person name="Yan W."/>
            <person name="Fan B."/>
            <person name="Jiang Y."/>
            <person name="Adhikari A."/>
            <person name="Zheng C.-J."/>
            <person name="Schuster L."/>
            <person name="Cowan T.M."/>
            <person name="Smanski M.J."/>
            <person name="Chevrette M.G."/>
            <person name="De Carvalho L.P.S."/>
            <person name="Shen B."/>
        </authorList>
    </citation>
    <scope>NUCLEOTIDE SEQUENCE [LARGE SCALE GENOMIC DNA]</scope>
    <source>
        <strain evidence="4 5">NPDC000837</strain>
    </source>
</reference>
<evidence type="ECO:0000256" key="2">
    <source>
        <dbReference type="ARBA" id="ARBA00023315"/>
    </source>
</evidence>
<feature type="domain" description="N-acetyltransferase" evidence="3">
    <location>
        <begin position="1"/>
        <end position="132"/>
    </location>
</feature>
<keyword evidence="5" id="KW-1185">Reference proteome</keyword>
<organism evidence="4 5">
    <name type="scientific">Streptomyces xantholiticus</name>
    <dbReference type="NCBI Taxonomy" id="68285"/>
    <lineage>
        <taxon>Bacteria</taxon>
        <taxon>Bacillati</taxon>
        <taxon>Actinomycetota</taxon>
        <taxon>Actinomycetes</taxon>
        <taxon>Kitasatosporales</taxon>
        <taxon>Streptomycetaceae</taxon>
        <taxon>Streptomyces</taxon>
    </lineage>
</organism>
<keyword evidence="2" id="KW-0012">Acyltransferase</keyword>
<dbReference type="RefSeq" id="WP_351975289.1">
    <property type="nucleotide sequence ID" value="NZ_JBEPBX010000004.1"/>
</dbReference>
<dbReference type="EMBL" id="JBEPBX010000004">
    <property type="protein sequence ID" value="MER6613016.1"/>
    <property type="molecule type" value="Genomic_DNA"/>
</dbReference>
<dbReference type="PROSITE" id="PS51186">
    <property type="entry name" value="GNAT"/>
    <property type="match status" value="2"/>
</dbReference>
<proteinExistence type="predicted"/>
<dbReference type="InterPro" id="IPR050832">
    <property type="entry name" value="Bact_Acetyltransf"/>
</dbReference>
<gene>
    <name evidence="4" type="ORF">ABT276_06450</name>
</gene>
<evidence type="ECO:0000313" key="5">
    <source>
        <dbReference type="Proteomes" id="UP001445472"/>
    </source>
</evidence>
<protein>
    <submittedName>
        <fullName evidence="4">GNAT family N-acetyltransferase</fullName>
    </submittedName>
</protein>
<feature type="domain" description="N-acetyltransferase" evidence="3">
    <location>
        <begin position="126"/>
        <end position="279"/>
    </location>
</feature>
<dbReference type="PANTHER" id="PTHR43877">
    <property type="entry name" value="AMINOALKYLPHOSPHONATE N-ACETYLTRANSFERASE-RELATED-RELATED"/>
    <property type="match status" value="1"/>
</dbReference>
<keyword evidence="1" id="KW-0808">Transferase</keyword>
<evidence type="ECO:0000259" key="3">
    <source>
        <dbReference type="PROSITE" id="PS51186"/>
    </source>
</evidence>
<dbReference type="InterPro" id="IPR000182">
    <property type="entry name" value="GNAT_dom"/>
</dbReference>
<dbReference type="Proteomes" id="UP001445472">
    <property type="component" value="Unassembled WGS sequence"/>
</dbReference>
<dbReference type="InterPro" id="IPR016181">
    <property type="entry name" value="Acyl_CoA_acyltransferase"/>
</dbReference>
<evidence type="ECO:0000256" key="1">
    <source>
        <dbReference type="ARBA" id="ARBA00022679"/>
    </source>
</evidence>
<dbReference type="CDD" id="cd04301">
    <property type="entry name" value="NAT_SF"/>
    <property type="match status" value="1"/>
</dbReference>
<dbReference type="Gene3D" id="3.40.630.30">
    <property type="match status" value="2"/>
</dbReference>
<comment type="caution">
    <text evidence="4">The sequence shown here is derived from an EMBL/GenBank/DDBJ whole genome shotgun (WGS) entry which is preliminary data.</text>
</comment>
<dbReference type="SUPFAM" id="SSF55729">
    <property type="entry name" value="Acyl-CoA N-acyltransferases (Nat)"/>
    <property type="match status" value="2"/>
</dbReference>
<name>A0ABV1URV6_9ACTN</name>
<evidence type="ECO:0000313" key="4">
    <source>
        <dbReference type="EMBL" id="MER6613016.1"/>
    </source>
</evidence>
<sequence>MTTTLRPTGPIQRDESGATSRTYDVCVNGRPVGAVELATDPGAGLPVGYVRSLCIDDADRRRGRGTVAALAAEEVLRGWNCTEVRAAVPADAAPALRLATALGYTERGRNMIKEVAAPPPSLPGGVEGRPMTEAEFDRWRSHAVRHFARDWISRGVPEDEALTRSEAVHARLLPDGRATPGAHVHTLLADGSAVGHLWVSEREVRPGEEGAYVLDVEVAEAHRRRGHGRALMLLAERIAAEAGQGLIALHVFEGNDPARTLYESLGYRTTHRNFVKRLL</sequence>